<proteinExistence type="predicted"/>
<dbReference type="AlphaFoldDB" id="A0A7W2M3J5"/>
<dbReference type="EMBL" id="JACGLT010000002">
    <property type="protein sequence ID" value="MBA6151836.1"/>
    <property type="molecule type" value="Genomic_DNA"/>
</dbReference>
<dbReference type="RefSeq" id="WP_182202623.1">
    <property type="nucleotide sequence ID" value="NZ_JACGLT010000002.1"/>
</dbReference>
<keyword evidence="1" id="KW-0812">Transmembrane</keyword>
<dbReference type="GO" id="GO:0016787">
    <property type="term" value="F:hydrolase activity"/>
    <property type="evidence" value="ECO:0007669"/>
    <property type="project" value="InterPro"/>
</dbReference>
<dbReference type="InterPro" id="IPR014001">
    <property type="entry name" value="Helicase_ATP-bd"/>
</dbReference>
<evidence type="ECO:0000259" key="2">
    <source>
        <dbReference type="PROSITE" id="PS51192"/>
    </source>
</evidence>
<dbReference type="CDD" id="cd18785">
    <property type="entry name" value="SF2_C"/>
    <property type="match status" value="1"/>
</dbReference>
<evidence type="ECO:0000313" key="3">
    <source>
        <dbReference type="EMBL" id="MBA6151836.1"/>
    </source>
</evidence>
<organism evidence="3 4">
    <name type="scientific">Gelidibacter maritimus</name>
    <dbReference type="NCBI Taxonomy" id="2761487"/>
    <lineage>
        <taxon>Bacteria</taxon>
        <taxon>Pseudomonadati</taxon>
        <taxon>Bacteroidota</taxon>
        <taxon>Flavobacteriia</taxon>
        <taxon>Flavobacteriales</taxon>
        <taxon>Flavobacteriaceae</taxon>
        <taxon>Gelidibacter</taxon>
    </lineage>
</organism>
<keyword evidence="1" id="KW-0472">Membrane</keyword>
<sequence>MNNRFRDLQFVFTWRNYQQILLENFERHLSDRHFHVVAPPGSGKTILGIEIIRKIGKKTLVLAPTLTIRNQWEKRLQEFFTKYQDFKNFSFNIKEPSDITFVTYQSLHAWHKSFESLEDFTMFFEKHQIEVLVLDEAHHLKNSWWQTLMDLKNTINPYVVALTATPPYDSDRTEISKYFTLCGPIDDEIAVPDLVKATDLSPHQDFVYLSKPDDLEINFIVAYRQRIADFVDALLVDETFKALLVQHRFYCHTSENLEDLYDNVAYFSSILIFLNKCGVRIPNETLKILGFAKNETITFPDLTLEWVQSLLQNILVNDRLTFEYQESYLKSLENELKRINGFKNGKIDFIGDTLLYKSLTKSPSKLKSIAAVVRSEYEQLNGDLRCVILTDYIRKEFCSIPNDQIPTIDKIGVIPIFQYLRYHFADNQHLAVLSGSIVVVHQSLKATVEHITGAETFLFSEFPSDVEFLMLSPKSGTLKSTVEILTMLFEQGDIKILVGTKSLLGEGWDAPSINSLILASFVGAFVSSNQMRGRAIRKNPLNPHKVGNIWHLACIDPTASNGGKDIETLQRRFQAFMGVSNDTFPVIENGMDRLKIPKEIGTEDVEALNKITLQNSKNRKNTTNSWQVAINSGSHLTREVKLMDLDEIPYKQQKSIYYKDMVLYFILELLLGLGLFFIEYFVKSIQVILSRGIYYFLNSLIIALMLSFGYRFYKAFQLYSQHGFLFLRIEKMGHAILDTLYELGHMTTKRDHISLISEFSVQGQLICCLNNASRLEDALFARALSQLLAPIETPRYLIIRTSFFKRRLAIENFYAVPEIFGNHKKRALTFQKHWNHHLGKSKLIYTRHLEGRKLLLKARLLHISNKFREVSREVMVWK</sequence>
<evidence type="ECO:0000313" key="4">
    <source>
        <dbReference type="Proteomes" id="UP000541857"/>
    </source>
</evidence>
<dbReference type="SMART" id="SM00487">
    <property type="entry name" value="DEXDc"/>
    <property type="match status" value="1"/>
</dbReference>
<keyword evidence="4" id="KW-1185">Reference proteome</keyword>
<dbReference type="GO" id="GO:0004386">
    <property type="term" value="F:helicase activity"/>
    <property type="evidence" value="ECO:0007669"/>
    <property type="project" value="UniProtKB-KW"/>
</dbReference>
<dbReference type="InterPro" id="IPR050742">
    <property type="entry name" value="Helicase_Restrict-Modif_Enz"/>
</dbReference>
<keyword evidence="3" id="KW-0547">Nucleotide-binding</keyword>
<feature type="transmembrane region" description="Helical" evidence="1">
    <location>
        <begin position="694"/>
        <end position="713"/>
    </location>
</feature>
<dbReference type="PANTHER" id="PTHR47396:SF1">
    <property type="entry name" value="ATP-DEPENDENT HELICASE IRC3-RELATED"/>
    <property type="match status" value="1"/>
</dbReference>
<comment type="caution">
    <text evidence="3">The sequence shown here is derived from an EMBL/GenBank/DDBJ whole genome shotgun (WGS) entry which is preliminary data.</text>
</comment>
<evidence type="ECO:0000256" key="1">
    <source>
        <dbReference type="SAM" id="Phobius"/>
    </source>
</evidence>
<feature type="transmembrane region" description="Helical" evidence="1">
    <location>
        <begin position="661"/>
        <end position="682"/>
    </location>
</feature>
<name>A0A7W2M3J5_9FLAO</name>
<keyword evidence="3" id="KW-0378">Hydrolase</keyword>
<reference evidence="3 4" key="1">
    <citation type="submission" date="2020-07" db="EMBL/GenBank/DDBJ databases">
        <title>Bacterium isolated from marine sediment.</title>
        <authorList>
            <person name="Shang D."/>
        </authorList>
    </citation>
    <scope>NUCLEOTIDE SEQUENCE [LARGE SCALE GENOMIC DNA]</scope>
    <source>
        <strain evidence="3 4">F6074</strain>
    </source>
</reference>
<gene>
    <name evidence="3" type="ORF">H3Z82_03760</name>
</gene>
<dbReference type="Gene3D" id="3.40.50.300">
    <property type="entry name" value="P-loop containing nucleotide triphosphate hydrolases"/>
    <property type="match status" value="2"/>
</dbReference>
<feature type="domain" description="Helicase ATP-binding" evidence="2">
    <location>
        <begin position="25"/>
        <end position="184"/>
    </location>
</feature>
<dbReference type="Proteomes" id="UP000541857">
    <property type="component" value="Unassembled WGS sequence"/>
</dbReference>
<keyword evidence="3" id="KW-0067">ATP-binding</keyword>
<dbReference type="InterPro" id="IPR027417">
    <property type="entry name" value="P-loop_NTPase"/>
</dbReference>
<dbReference type="PROSITE" id="PS51192">
    <property type="entry name" value="HELICASE_ATP_BIND_1"/>
    <property type="match status" value="1"/>
</dbReference>
<dbReference type="GO" id="GO:0005524">
    <property type="term" value="F:ATP binding"/>
    <property type="evidence" value="ECO:0007669"/>
    <property type="project" value="InterPro"/>
</dbReference>
<dbReference type="Pfam" id="PF04851">
    <property type="entry name" value="ResIII"/>
    <property type="match status" value="1"/>
</dbReference>
<keyword evidence="3" id="KW-0347">Helicase</keyword>
<dbReference type="SUPFAM" id="SSF52540">
    <property type="entry name" value="P-loop containing nucleoside triphosphate hydrolases"/>
    <property type="match status" value="1"/>
</dbReference>
<protein>
    <submittedName>
        <fullName evidence="3">DEAD/DEAH box helicase family protein</fullName>
    </submittedName>
</protein>
<dbReference type="InterPro" id="IPR006935">
    <property type="entry name" value="Helicase/UvrB_N"/>
</dbReference>
<dbReference type="GO" id="GO:0005829">
    <property type="term" value="C:cytosol"/>
    <property type="evidence" value="ECO:0007669"/>
    <property type="project" value="TreeGrafter"/>
</dbReference>
<accession>A0A7W2M3J5</accession>
<dbReference type="PANTHER" id="PTHR47396">
    <property type="entry name" value="TYPE I RESTRICTION ENZYME ECOKI R PROTEIN"/>
    <property type="match status" value="1"/>
</dbReference>
<keyword evidence="1" id="KW-1133">Transmembrane helix</keyword>
<dbReference type="GO" id="GO:0003677">
    <property type="term" value="F:DNA binding"/>
    <property type="evidence" value="ECO:0007669"/>
    <property type="project" value="InterPro"/>
</dbReference>